<dbReference type="CDD" id="cd00229">
    <property type="entry name" value="SGNH_hydrolase"/>
    <property type="match status" value="1"/>
</dbReference>
<protein>
    <recommendedName>
        <fullName evidence="1">SGNH hydrolase-type esterase domain-containing protein</fullName>
    </recommendedName>
</protein>
<proteinExistence type="predicted"/>
<comment type="caution">
    <text evidence="2">The sequence shown here is derived from an EMBL/GenBank/DDBJ whole genome shotgun (WGS) entry which is preliminary data.</text>
</comment>
<dbReference type="InterPro" id="IPR013830">
    <property type="entry name" value="SGNH_hydro"/>
</dbReference>
<sequence>MGKKKIIACLGDSMTEFWGSEMPELKESLSTAFSDVEFELHNYGVSGTRTEYGKYRITHDYPNPFKDGNMKCLSAVSPDLIIVESFAYNHRLDGEHQIKNYQNELRLLIKEIKETTPAEIIFLVTIPPDKENFLDNIPTYRNVNIELRKEWAEYSDRYLKAALEFAKEEGLPLVNVYERVQQEVHQGTPIHWFIDQNDHIHPSRYAYRFTAKEIVNVIENYQLLTTDGK</sequence>
<reference evidence="3" key="2">
    <citation type="submission" date="2020-08" db="EMBL/GenBank/DDBJ databases">
        <title>The Agave Microbiome: Exploring the role of microbial communities in plant adaptations to desert environments.</title>
        <authorList>
            <person name="Partida-Martinez L.P."/>
        </authorList>
    </citation>
    <scope>NUCLEOTIDE SEQUENCE [LARGE SCALE GENOMIC DNA]</scope>
    <source>
        <strain evidence="3">AT2.8</strain>
    </source>
</reference>
<evidence type="ECO:0000259" key="1">
    <source>
        <dbReference type="Pfam" id="PF13472"/>
    </source>
</evidence>
<dbReference type="EMBL" id="JACCBX010000005">
    <property type="protein sequence ID" value="NYE05865.1"/>
    <property type="molecule type" value="Genomic_DNA"/>
</dbReference>
<gene>
    <name evidence="2" type="ORF">F4694_002640</name>
</gene>
<dbReference type="InterPro" id="IPR045136">
    <property type="entry name" value="Iah1-like"/>
</dbReference>
<organism evidence="2 3">
    <name type="scientific">Neobacillus niacini</name>
    <dbReference type="NCBI Taxonomy" id="86668"/>
    <lineage>
        <taxon>Bacteria</taxon>
        <taxon>Bacillati</taxon>
        <taxon>Bacillota</taxon>
        <taxon>Bacilli</taxon>
        <taxon>Bacillales</taxon>
        <taxon>Bacillaceae</taxon>
        <taxon>Neobacillus</taxon>
    </lineage>
</organism>
<dbReference type="AlphaFoldDB" id="A0A852TD19"/>
<dbReference type="Gene3D" id="3.40.50.1110">
    <property type="entry name" value="SGNH hydrolase"/>
    <property type="match status" value="1"/>
</dbReference>
<dbReference type="InterPro" id="IPR036514">
    <property type="entry name" value="SGNH_hydro_sf"/>
</dbReference>
<dbReference type="PANTHER" id="PTHR14209">
    <property type="entry name" value="ISOAMYL ACETATE-HYDROLYZING ESTERASE 1"/>
    <property type="match status" value="1"/>
</dbReference>
<dbReference type="PANTHER" id="PTHR14209:SF19">
    <property type="entry name" value="ISOAMYL ACETATE-HYDROLYZING ESTERASE 1 HOMOLOG"/>
    <property type="match status" value="1"/>
</dbReference>
<feature type="domain" description="SGNH hydrolase-type esterase" evidence="1">
    <location>
        <begin position="9"/>
        <end position="208"/>
    </location>
</feature>
<reference evidence="3" key="1">
    <citation type="submission" date="2020-07" db="EMBL/GenBank/DDBJ databases">
        <authorList>
            <person name="Partida-Martinez L."/>
            <person name="Huntemann M."/>
            <person name="Clum A."/>
            <person name="Wang J."/>
            <person name="Palaniappan K."/>
            <person name="Ritter S."/>
            <person name="Chen I.-M."/>
            <person name="Stamatis D."/>
            <person name="Reddy T."/>
            <person name="O'Malley R."/>
            <person name="Daum C."/>
            <person name="Shapiro N."/>
            <person name="Ivanova N."/>
            <person name="Kyrpides N."/>
            <person name="Woyke T."/>
        </authorList>
    </citation>
    <scope>NUCLEOTIDE SEQUENCE [LARGE SCALE GENOMIC DNA]</scope>
    <source>
        <strain evidence="3">AT2.8</strain>
    </source>
</reference>
<accession>A0A852TD19</accession>
<name>A0A852TD19_9BACI</name>
<dbReference type="Pfam" id="PF13472">
    <property type="entry name" value="Lipase_GDSL_2"/>
    <property type="match status" value="1"/>
</dbReference>
<dbReference type="Proteomes" id="UP000548423">
    <property type="component" value="Unassembled WGS sequence"/>
</dbReference>
<evidence type="ECO:0000313" key="2">
    <source>
        <dbReference type="EMBL" id="NYE05865.1"/>
    </source>
</evidence>
<dbReference type="SUPFAM" id="SSF52266">
    <property type="entry name" value="SGNH hydrolase"/>
    <property type="match status" value="1"/>
</dbReference>
<evidence type="ECO:0000313" key="3">
    <source>
        <dbReference type="Proteomes" id="UP000548423"/>
    </source>
</evidence>